<proteinExistence type="predicted"/>
<dbReference type="InterPro" id="IPR036890">
    <property type="entry name" value="HATPase_C_sf"/>
</dbReference>
<dbReference type="InterPro" id="IPR027417">
    <property type="entry name" value="P-loop_NTPase"/>
</dbReference>
<comment type="caution">
    <text evidence="3">The sequence shown here is derived from an EMBL/GenBank/DDBJ whole genome shotgun (WGS) entry which is preliminary data.</text>
</comment>
<dbReference type="EC" id="3.6.4.-" evidence="3"/>
<dbReference type="InterPro" id="IPR014001">
    <property type="entry name" value="Helicase_ATP-bd"/>
</dbReference>
<evidence type="ECO:0000259" key="2">
    <source>
        <dbReference type="PROSITE" id="PS51194"/>
    </source>
</evidence>
<dbReference type="SMART" id="SM00490">
    <property type="entry name" value="HELICc"/>
    <property type="match status" value="1"/>
</dbReference>
<keyword evidence="3" id="KW-0378">Hydrolase</keyword>
<dbReference type="SMART" id="SM00487">
    <property type="entry name" value="DEXDc"/>
    <property type="match status" value="1"/>
</dbReference>
<evidence type="ECO:0000313" key="3">
    <source>
        <dbReference type="EMBL" id="MFC7605547.1"/>
    </source>
</evidence>
<reference evidence="4" key="1">
    <citation type="journal article" date="2019" name="Int. J. Syst. Evol. Microbiol.">
        <title>The Global Catalogue of Microorganisms (GCM) 10K type strain sequencing project: providing services to taxonomists for standard genome sequencing and annotation.</title>
        <authorList>
            <consortium name="The Broad Institute Genomics Platform"/>
            <consortium name="The Broad Institute Genome Sequencing Center for Infectious Disease"/>
            <person name="Wu L."/>
            <person name="Ma J."/>
        </authorList>
    </citation>
    <scope>NUCLEOTIDE SEQUENCE [LARGE SCALE GENOMIC DNA]</scope>
    <source>
        <strain evidence="4">JCM 10083</strain>
    </source>
</reference>
<accession>A0ABW2TAL1</accession>
<organism evidence="3 4">
    <name type="scientific">Streptosporangium amethystogenes subsp. fukuiense</name>
    <dbReference type="NCBI Taxonomy" id="698418"/>
    <lineage>
        <taxon>Bacteria</taxon>
        <taxon>Bacillati</taxon>
        <taxon>Actinomycetota</taxon>
        <taxon>Actinomycetes</taxon>
        <taxon>Streptosporangiales</taxon>
        <taxon>Streptosporangiaceae</taxon>
        <taxon>Streptosporangium</taxon>
    </lineage>
</organism>
<dbReference type="InterPro" id="IPR001650">
    <property type="entry name" value="Helicase_C-like"/>
</dbReference>
<dbReference type="GO" id="GO:0004386">
    <property type="term" value="F:helicase activity"/>
    <property type="evidence" value="ECO:0007669"/>
    <property type="project" value="UniProtKB-KW"/>
</dbReference>
<dbReference type="Pfam" id="PF00271">
    <property type="entry name" value="Helicase_C"/>
    <property type="match status" value="1"/>
</dbReference>
<keyword evidence="3" id="KW-0347">Helicase</keyword>
<keyword evidence="3" id="KW-0067">ATP-binding</keyword>
<dbReference type="GO" id="GO:0016787">
    <property type="term" value="F:hydrolase activity"/>
    <property type="evidence" value="ECO:0007669"/>
    <property type="project" value="UniProtKB-KW"/>
</dbReference>
<feature type="domain" description="Helicase C-terminal" evidence="2">
    <location>
        <begin position="1404"/>
        <end position="1547"/>
    </location>
</feature>
<dbReference type="Pfam" id="PF04851">
    <property type="entry name" value="ResIII"/>
    <property type="match status" value="1"/>
</dbReference>
<name>A0ABW2TAL1_9ACTN</name>
<dbReference type="InterPro" id="IPR050742">
    <property type="entry name" value="Helicase_Restrict-Modif_Enz"/>
</dbReference>
<sequence>MSFETSDSLVLQVVLDQSRRVLETYRVDPGLIQEHANSERRITQGGYGERQLYELVQNGADELRDDPGGDIQVVLTDTHLYCANMGNPVTPAGAETILRMSVSRKRGGQIGRFGVGVKSVLSVSDTPQFFSVSGSFGFDKEWSAEQIRAVYSNALETPVLRTAKPLDLNQTVAVDPVLAELMKWASTVVRLPLKPEAVNRLGEDIKNFPKEFGLFSAHVGAVILEDRRTGRRVQRKIFHNFSGKKCTVQEENANGKDVTEKWQVFTRTHAPSSTALGAAGELHDRPEIDISWAVPDQRRAERGTFWAYFPTNYDTTLKGILNAPWKTSEDRQNLFDHNAFNDELLTVAADLVVDSIPELSSSEDPGSYLDFLPARGREASQWADRRLTAAVWGATATKPSLPDQRGEFRTPKEIRLHPEGLREEWLQLWAEHRGAPRNWCHRSVEQRDRRARVGYILAAANVSVASLREWLEALVADGSAEASIRAVRIVAGIKRDEPKLAEEALRAKIVLTESHGLVAPVEGRVFRRSTTDALHDDLVYVAEQVARDTHALQALGALGIHEADGAGRFAAVVAQGFHGYGESQWADFWQSARRVDPTRAVTLLREKVADPARTLRVRTMSGHFRLIHDCLLPGVVVPGDGSRDQEIAVDMGFHADDRVVFPDLGLTETPLINQDPRGDSWYDEYEESAWKTYCATLPTNASRPRQTSMKLEGANPAGPLHLLLKLSEEGRAAFLQHLPDRGVVRSWTIQVGAHQSTRRTINSPLVWAIRKYGRVKTSRGIMPVHASVGSGLSSYQELLPVARISTSLATALNLPAALGDVSARIWERLAREAARSEDDEFPGQVYALVLEAAVDWPEGVPTRCRIGDTWTTRPDAEIAVTAIRSEYEDLKRELVPALLVPNAQVVESLVETWGMRRVADVIAKEIRYVPQSDPTLLTDEFPHLKVNYRQKVTGWSIVRCSELEEITRTPHGMRAETVPSAAQDRSVLILNPEDDLAALVQVDRTLKLGLGAAGCASILARRQQQRDHERVQRARKAVSPVEKILELVGEEQLKRGLPEGLLESEQTETGKVIDAQRVAQLAINAHGAGILRHHSKDLAARIPEAPSSFRGDTVSRRFISELGLPEAYAGAKTVSRPPEEEVDGPTSFPRLHAYQEQLADNMFRLLTRPAPGRAMLSLPTGAGKTRVAAEGVIRVIKERGLTGPVLWIAPTEELCEQAVQSWRFVWSKVGPDKKLTISRLWSSNAASAVQDNAHLVVATDAKLAQCLDGEEYAWLRRAAVVIVDEAHTSTSPRYTQILRSLGLTFSRTERPLIGLTATPYRSNNEEETKRLVDRFGRARLDDGVFPGDPYTALQEFEMLARVDHRELPGATISLDAEELRIADFRGLPASAEQRLAGNEERTRMLIDEIVGLPKDWPILVFATSVNHAKVLAAKLNGRNVTAAAIDAATPISERRSRIDDFRSGRIRVLTNFGVLHQGFDAPATRAVVVARPTYSPNVYQQMIGRGLRGPKNGGKERCLILDVRDNIVNFDESLAFTQFEHLWSNGE</sequence>
<dbReference type="NCBIfam" id="NF047352">
    <property type="entry name" value="P_loop_sacsin"/>
    <property type="match status" value="1"/>
</dbReference>
<evidence type="ECO:0000313" key="4">
    <source>
        <dbReference type="Proteomes" id="UP001596514"/>
    </source>
</evidence>
<gene>
    <name evidence="3" type="ORF">ACFQVD_36145</name>
</gene>
<dbReference type="Gene3D" id="3.40.50.300">
    <property type="entry name" value="P-loop containing nucleotide triphosphate hydrolases"/>
    <property type="match status" value="2"/>
</dbReference>
<dbReference type="SUPFAM" id="SSF52540">
    <property type="entry name" value="P-loop containing nucleoside triphosphate hydrolases"/>
    <property type="match status" value="1"/>
</dbReference>
<keyword evidence="3" id="KW-0547">Nucleotide-binding</keyword>
<dbReference type="Proteomes" id="UP001596514">
    <property type="component" value="Unassembled WGS sequence"/>
</dbReference>
<dbReference type="InterPro" id="IPR006935">
    <property type="entry name" value="Helicase/UvrB_N"/>
</dbReference>
<dbReference type="PROSITE" id="PS51192">
    <property type="entry name" value="HELICASE_ATP_BIND_1"/>
    <property type="match status" value="1"/>
</dbReference>
<dbReference type="EMBL" id="JBHTEE010000001">
    <property type="protein sequence ID" value="MFC7605547.1"/>
    <property type="molecule type" value="Genomic_DNA"/>
</dbReference>
<feature type="domain" description="Helicase ATP-binding" evidence="1">
    <location>
        <begin position="1165"/>
        <end position="1337"/>
    </location>
</feature>
<dbReference type="SUPFAM" id="SSF55874">
    <property type="entry name" value="ATPase domain of HSP90 chaperone/DNA topoisomerase II/histidine kinase"/>
    <property type="match status" value="1"/>
</dbReference>
<dbReference type="PROSITE" id="PS51194">
    <property type="entry name" value="HELICASE_CTER"/>
    <property type="match status" value="1"/>
</dbReference>
<protein>
    <submittedName>
        <fullName evidence="3">DEAD/DEAH box helicase</fullName>
        <ecNumber evidence="3">3.6.4.-</ecNumber>
    </submittedName>
</protein>
<dbReference type="PANTHER" id="PTHR47396">
    <property type="entry name" value="TYPE I RESTRICTION ENZYME ECOKI R PROTEIN"/>
    <property type="match status" value="1"/>
</dbReference>
<dbReference type="PANTHER" id="PTHR47396:SF1">
    <property type="entry name" value="ATP-DEPENDENT HELICASE IRC3-RELATED"/>
    <property type="match status" value="1"/>
</dbReference>
<evidence type="ECO:0000259" key="1">
    <source>
        <dbReference type="PROSITE" id="PS51192"/>
    </source>
</evidence>
<keyword evidence="4" id="KW-1185">Reference proteome</keyword>
<dbReference type="RefSeq" id="WP_386273251.1">
    <property type="nucleotide sequence ID" value="NZ_JBHSIJ010000002.1"/>
</dbReference>